<comment type="caution">
    <text evidence="1">The sequence shown here is derived from an EMBL/GenBank/DDBJ whole genome shotgun (WGS) entry which is preliminary data.</text>
</comment>
<dbReference type="InterPro" id="IPR010281">
    <property type="entry name" value="DUF885"/>
</dbReference>
<organism evidence="1 2">
    <name type="scientific">Dyella choica</name>
    <dbReference type="NCBI Taxonomy" id="1927959"/>
    <lineage>
        <taxon>Bacteria</taxon>
        <taxon>Pseudomonadati</taxon>
        <taxon>Pseudomonadota</taxon>
        <taxon>Gammaproteobacteria</taxon>
        <taxon>Lysobacterales</taxon>
        <taxon>Rhodanobacteraceae</taxon>
        <taxon>Dyella</taxon>
    </lineage>
</organism>
<keyword evidence="2" id="KW-1185">Reference proteome</keyword>
<evidence type="ECO:0000313" key="2">
    <source>
        <dbReference type="Proteomes" id="UP000274358"/>
    </source>
</evidence>
<dbReference type="Proteomes" id="UP000274358">
    <property type="component" value="Unassembled WGS sequence"/>
</dbReference>
<dbReference type="EMBL" id="RYYV01000005">
    <property type="protein sequence ID" value="RUL76900.1"/>
    <property type="molecule type" value="Genomic_DNA"/>
</dbReference>
<evidence type="ECO:0000313" key="1">
    <source>
        <dbReference type="EMBL" id="RUL76900.1"/>
    </source>
</evidence>
<name>A0A3S0PND2_9GAMM</name>
<proteinExistence type="predicted"/>
<dbReference type="Pfam" id="PF05960">
    <property type="entry name" value="DUF885"/>
    <property type="match status" value="1"/>
</dbReference>
<sequence>MHVLPERGSAGPHSRRRKLVQGVALAIGSLIASTMAAVPIHAATSQASSSQALQQLLAEEWQYQLREAPETATTIGDYRYNDRWSDYSPEHALAQRPVLQHFLERFQALNLEGLSEQEQLSQKMMVRQLQDELASIRLKNYEMPLDQINGVHLQLAEFISSIPFDSAQHYEDYLKRLHALPAVVDQWIATSRLGLADKLVQPGYLLEKVARQANEIAAPAGIANVFGQPVAHFPTGMPLAEQQRLRKAILAAVDQEVRPAYLKLARFVANEYAPHGRAQEGIWALPDGDDRYRFAIRMQTTTDLSLAQIHQIGLDEVARIEGEMLKIARSLDYPDLPSLRAAIANNPKLYARSREQILDRYRSYIAGMQPELTKLFGRLPTSRLEVVPTEAYREQSAPFAEYRQGTPDGSRPGQVVVDTGDYAKRALFTIEDTAYHEGVPGHHLQIAIAQTLPLPPFRQQAQYNAYVEGWALYAERLAGETGFYQDPYSRYGHLVEELLRADRLVLDTGVHYLHWNRRQMIAFFRAHPAEDEASIQAETDRYVAWPAQALGYKLGQLKFLQLRARAQQELGTGFDIRAFHDEMLSGGAMPLDLLDARTDAWITAMKAASTTAHP</sequence>
<dbReference type="PANTHER" id="PTHR33361:SF16">
    <property type="entry name" value="DUF885 DOMAIN-CONTAINING PROTEIN"/>
    <property type="match status" value="1"/>
</dbReference>
<accession>A0A3S0PND2</accession>
<reference evidence="1 2" key="1">
    <citation type="submission" date="2018-12" db="EMBL/GenBank/DDBJ databases">
        <title>Dyella dinghuensis sp. nov. DHOA06 and Dyella choica sp. nov. 4M-K27, isolated from forest soil.</title>
        <authorList>
            <person name="Qiu L.-H."/>
            <person name="Gao Z.-H."/>
        </authorList>
    </citation>
    <scope>NUCLEOTIDE SEQUENCE [LARGE SCALE GENOMIC DNA]</scope>
    <source>
        <strain evidence="1 2">4M-K27</strain>
    </source>
</reference>
<gene>
    <name evidence="1" type="ORF">EKH80_08790</name>
</gene>
<dbReference type="AlphaFoldDB" id="A0A3S0PND2"/>
<dbReference type="PANTHER" id="PTHR33361">
    <property type="entry name" value="GLR0591 PROTEIN"/>
    <property type="match status" value="1"/>
</dbReference>
<protein>
    <submittedName>
        <fullName evidence="1">DUF885 family protein</fullName>
    </submittedName>
</protein>
<dbReference type="OrthoDB" id="9769898at2"/>